<dbReference type="EMBL" id="KV427610">
    <property type="protein sequence ID" value="KZT09847.1"/>
    <property type="molecule type" value="Genomic_DNA"/>
</dbReference>
<dbReference type="SUPFAM" id="SSF50978">
    <property type="entry name" value="WD40 repeat-like"/>
    <property type="match status" value="1"/>
</dbReference>
<feature type="signal peptide" evidence="1">
    <location>
        <begin position="1"/>
        <end position="17"/>
    </location>
</feature>
<dbReference type="InterPro" id="IPR024764">
    <property type="entry name" value="TFIIIC_Znf"/>
</dbReference>
<evidence type="ECO:0000313" key="4">
    <source>
        <dbReference type="EMBL" id="KZT09847.1"/>
    </source>
</evidence>
<dbReference type="Pfam" id="PF12657">
    <property type="entry name" value="TFIIIC_delta"/>
    <property type="match status" value="1"/>
</dbReference>
<dbReference type="STRING" id="1314785.A0A165G593"/>
<evidence type="ECO:0008006" key="6">
    <source>
        <dbReference type="Google" id="ProtNLM"/>
    </source>
</evidence>
<dbReference type="GO" id="GO:0000127">
    <property type="term" value="C:transcription factor TFIIIC complex"/>
    <property type="evidence" value="ECO:0007669"/>
    <property type="project" value="InterPro"/>
</dbReference>
<dbReference type="GeneID" id="63825141"/>
<gene>
    <name evidence="4" type="ORF">LAESUDRAFT_721997</name>
</gene>
<dbReference type="Proteomes" id="UP000076871">
    <property type="component" value="Unassembled WGS sequence"/>
</dbReference>
<dbReference type="InParanoid" id="A0A165G593"/>
<dbReference type="Gene3D" id="2.130.10.10">
    <property type="entry name" value="YVTN repeat-like/Quinoprotein amine dehydrogenase"/>
    <property type="match status" value="1"/>
</dbReference>
<protein>
    <recommendedName>
        <fullName evidence="6">Transcription factor IIIC 90kDa subunit N-terminal domain-containing protein</fullName>
    </recommendedName>
</protein>
<dbReference type="Pfam" id="PF12660">
    <property type="entry name" value="zf-TFIIIC"/>
    <property type="match status" value="1"/>
</dbReference>
<evidence type="ECO:0000259" key="2">
    <source>
        <dbReference type="Pfam" id="PF12657"/>
    </source>
</evidence>
<dbReference type="GO" id="GO:0006384">
    <property type="term" value="P:transcription initiation at RNA polymerase III promoter"/>
    <property type="evidence" value="ECO:0007669"/>
    <property type="project" value="InterPro"/>
</dbReference>
<dbReference type="InterPro" id="IPR024761">
    <property type="entry name" value="TFIIIC_delta_N"/>
</dbReference>
<dbReference type="GO" id="GO:0004402">
    <property type="term" value="F:histone acetyltransferase activity"/>
    <property type="evidence" value="ECO:0007669"/>
    <property type="project" value="InterPro"/>
</dbReference>
<feature type="chain" id="PRO_5007858064" description="Transcription factor IIIC 90kDa subunit N-terminal domain-containing protein" evidence="1">
    <location>
        <begin position="18"/>
        <end position="780"/>
    </location>
</feature>
<feature type="domain" description="Transcription factor IIIC putative zinc-finger" evidence="3">
    <location>
        <begin position="683"/>
        <end position="776"/>
    </location>
</feature>
<proteinExistence type="predicted"/>
<dbReference type="InterPro" id="IPR036322">
    <property type="entry name" value="WD40_repeat_dom_sf"/>
</dbReference>
<sequence length="780" mass="84919">MAHAVVFSALSLPAVSASPSAKCIQWTGDGQLLLLTKSAVYILTPDIGIKAEKSVRTQDLADAEHAQRSLRSMSWSRTMVAFDKTLVHHWPADCQDWGAVSLGSLDPVLRAVSPSPSNLTADAGCLLAVLNSNMELALWGPVKNFLRGEWAKLLDITVELKVQISATDAPTLNQTLEAQTTCIEWSSQADFGFRPAQQLDGSLLAVGNKAGCVTLLRFGGKKGTWTVRRMATFTLSDRWITHVAWSTWKPSQNGACEASLACGTSDGSVFLVRVAQVLRASPTTSEPPPEFDMNVISDFQDVKVCESDHRSITALKWVNIANSHAVLVCSKPGLVHIWVSPSSDCTWSGLQTFPFVNQKLSVGASAICVVSGVTYIPKEDALVLCLTDGSFYVVHSVSTAPTSVPTPCPGFSSRALSLAARKIFVDVEPDEVSFKDVNRIFGMSSYDDLGTFVWLHEASQPTDFSYKHDARHISMFVAARLSEGSSDEELLTDIQARILSARTFSGEAPNARLRPVLLHLTDSERLSRLAERLVQVLQSSRRPPLDASSELQSFPGGLTEQMRSAFRDSLSKHIFGSDALLSERMIYYVAMFCEHHATDPIAREASSRVSEESCATIQIYVMRTLMRHISSVVDALTPEDVSFAQRAAFQMMQPGPSISLLEEAQQLLTRLKAVSPHDGEIDTAELCPACHAQVPLQDSSSAECANGHTWVRCSITSYILATPMVRTCVGCGRKAFLPLSQTTTGQNWVPAAVRDSWLAADVLDATRRCLTCGSNFVTLV</sequence>
<organism evidence="4 5">
    <name type="scientific">Laetiporus sulphureus 93-53</name>
    <dbReference type="NCBI Taxonomy" id="1314785"/>
    <lineage>
        <taxon>Eukaryota</taxon>
        <taxon>Fungi</taxon>
        <taxon>Dikarya</taxon>
        <taxon>Basidiomycota</taxon>
        <taxon>Agaricomycotina</taxon>
        <taxon>Agaricomycetes</taxon>
        <taxon>Polyporales</taxon>
        <taxon>Laetiporus</taxon>
    </lineage>
</organism>
<accession>A0A165G593</accession>
<name>A0A165G593_9APHY</name>
<dbReference type="RefSeq" id="XP_040767587.1">
    <property type="nucleotide sequence ID" value="XM_040908112.1"/>
</dbReference>
<evidence type="ECO:0000259" key="3">
    <source>
        <dbReference type="Pfam" id="PF12660"/>
    </source>
</evidence>
<evidence type="ECO:0000313" key="5">
    <source>
        <dbReference type="Proteomes" id="UP000076871"/>
    </source>
</evidence>
<reference evidence="4 5" key="1">
    <citation type="journal article" date="2016" name="Mol. Biol. Evol.">
        <title>Comparative Genomics of Early-Diverging Mushroom-Forming Fungi Provides Insights into the Origins of Lignocellulose Decay Capabilities.</title>
        <authorList>
            <person name="Nagy L.G."/>
            <person name="Riley R."/>
            <person name="Tritt A."/>
            <person name="Adam C."/>
            <person name="Daum C."/>
            <person name="Floudas D."/>
            <person name="Sun H."/>
            <person name="Yadav J.S."/>
            <person name="Pangilinan J."/>
            <person name="Larsson K.H."/>
            <person name="Matsuura K."/>
            <person name="Barry K."/>
            <person name="Labutti K."/>
            <person name="Kuo R."/>
            <person name="Ohm R.A."/>
            <person name="Bhattacharya S.S."/>
            <person name="Shirouzu T."/>
            <person name="Yoshinaga Y."/>
            <person name="Martin F.M."/>
            <person name="Grigoriev I.V."/>
            <person name="Hibbett D.S."/>
        </authorList>
    </citation>
    <scope>NUCLEOTIDE SEQUENCE [LARGE SCALE GENOMIC DNA]</scope>
    <source>
        <strain evidence="4 5">93-53</strain>
    </source>
</reference>
<dbReference type="PANTHER" id="PTHR15496">
    <property type="entry name" value="GENERAL TRANSCRIPTION FACTOR 3C POLYPEPTIDE 4 FAMILY"/>
    <property type="match status" value="1"/>
</dbReference>
<dbReference type="OrthoDB" id="421374at2759"/>
<feature type="domain" description="Transcription factor IIIC 90kDa subunit N-terminal" evidence="2">
    <location>
        <begin position="26"/>
        <end position="418"/>
    </location>
</feature>
<keyword evidence="1" id="KW-0732">Signal</keyword>
<dbReference type="AlphaFoldDB" id="A0A165G593"/>
<keyword evidence="5" id="KW-1185">Reference proteome</keyword>
<dbReference type="InterPro" id="IPR015943">
    <property type="entry name" value="WD40/YVTN_repeat-like_dom_sf"/>
</dbReference>
<dbReference type="InterPro" id="IPR044230">
    <property type="entry name" value="GTF3C4"/>
</dbReference>
<evidence type="ECO:0000256" key="1">
    <source>
        <dbReference type="SAM" id="SignalP"/>
    </source>
</evidence>
<dbReference type="PANTHER" id="PTHR15496:SF2">
    <property type="entry name" value="GENERAL TRANSCRIPTION FACTOR 3C POLYPEPTIDE 4"/>
    <property type="match status" value="1"/>
</dbReference>